<dbReference type="Proteomes" id="UP000739538">
    <property type="component" value="Unassembled WGS sequence"/>
</dbReference>
<organism evidence="1 2">
    <name type="scientific">Eiseniibacteriota bacterium</name>
    <dbReference type="NCBI Taxonomy" id="2212470"/>
    <lineage>
        <taxon>Bacteria</taxon>
        <taxon>Candidatus Eiseniibacteriota</taxon>
    </lineage>
</organism>
<gene>
    <name evidence="1" type="ORF">KDA27_27570</name>
</gene>
<dbReference type="EMBL" id="JAGQHS010000402">
    <property type="protein sequence ID" value="MCA9759586.1"/>
    <property type="molecule type" value="Genomic_DNA"/>
</dbReference>
<accession>A0A956NJ77</accession>
<protein>
    <submittedName>
        <fullName evidence="1">Uncharacterized protein</fullName>
    </submittedName>
</protein>
<reference evidence="1" key="2">
    <citation type="journal article" date="2021" name="Microbiome">
        <title>Successional dynamics and alternative stable states in a saline activated sludge microbial community over 9 years.</title>
        <authorList>
            <person name="Wang Y."/>
            <person name="Ye J."/>
            <person name="Ju F."/>
            <person name="Liu L."/>
            <person name="Boyd J.A."/>
            <person name="Deng Y."/>
            <person name="Parks D.H."/>
            <person name="Jiang X."/>
            <person name="Yin X."/>
            <person name="Woodcroft B.J."/>
            <person name="Tyson G.W."/>
            <person name="Hugenholtz P."/>
            <person name="Polz M.F."/>
            <person name="Zhang T."/>
        </authorList>
    </citation>
    <scope>NUCLEOTIDE SEQUENCE</scope>
    <source>
        <strain evidence="1">HKST-UBA02</strain>
    </source>
</reference>
<dbReference type="AlphaFoldDB" id="A0A956NJ77"/>
<reference evidence="1" key="1">
    <citation type="submission" date="2020-04" db="EMBL/GenBank/DDBJ databases">
        <authorList>
            <person name="Zhang T."/>
        </authorList>
    </citation>
    <scope>NUCLEOTIDE SEQUENCE</scope>
    <source>
        <strain evidence="1">HKST-UBA02</strain>
    </source>
</reference>
<comment type="caution">
    <text evidence="1">The sequence shown here is derived from an EMBL/GenBank/DDBJ whole genome shotgun (WGS) entry which is preliminary data.</text>
</comment>
<evidence type="ECO:0000313" key="2">
    <source>
        <dbReference type="Proteomes" id="UP000739538"/>
    </source>
</evidence>
<name>A0A956NJ77_UNCEI</name>
<proteinExistence type="predicted"/>
<sequence length="388" mass="42421">MRALVEAAAGPEPRPSALGRRLTLDKSLASRLVRAVSAGSEPEFLHYVPSPAGLQILIEAARSGEMDPAIVDRLDSDVDRFRDLLNSLSGGRADLEALISDEASQVRQRAMRSASQSIFRGTSALLGYESASLSSALLVVPSAHPDYLDAVEVQQRVAIRRLRPTAAIGVLRVAMTAPSWDGEDGLSFLTVEGNPIRRPEDVILADHSDATPSEFEVVGDGEDVTLILAEEQAALRDPITVTSALRMQRAFHRYRTDEAAEGVRTYRIQIPCKRMVRTVFIHDDCHCGPPVFTFELPRPGRDTGVREEGLLARVGSIDLDAPVAALGRGIRNAGIRGIPRFLDALRDVFRRADLPPGQFHGYSIDVPYPVAFVHTRCWLPLEEPTLPN</sequence>
<evidence type="ECO:0000313" key="1">
    <source>
        <dbReference type="EMBL" id="MCA9759586.1"/>
    </source>
</evidence>